<dbReference type="GO" id="GO:0044782">
    <property type="term" value="P:cilium organization"/>
    <property type="evidence" value="ECO:0007669"/>
    <property type="project" value="TreeGrafter"/>
</dbReference>
<dbReference type="Proteomes" id="UP000749559">
    <property type="component" value="Unassembled WGS sequence"/>
</dbReference>
<feature type="compositionally biased region" description="Basic and acidic residues" evidence="1">
    <location>
        <begin position="188"/>
        <end position="211"/>
    </location>
</feature>
<organism evidence="2 3">
    <name type="scientific">Owenia fusiformis</name>
    <name type="common">Polychaete worm</name>
    <dbReference type="NCBI Taxonomy" id="6347"/>
    <lineage>
        <taxon>Eukaryota</taxon>
        <taxon>Metazoa</taxon>
        <taxon>Spiralia</taxon>
        <taxon>Lophotrochozoa</taxon>
        <taxon>Annelida</taxon>
        <taxon>Polychaeta</taxon>
        <taxon>Sedentaria</taxon>
        <taxon>Canalipalpata</taxon>
        <taxon>Sabellida</taxon>
        <taxon>Oweniida</taxon>
        <taxon>Oweniidae</taxon>
        <taxon>Owenia</taxon>
    </lineage>
</organism>
<dbReference type="PANTHER" id="PTHR21356">
    <property type="entry name" value="ARMADILLO REPEAT CONTAINING 2"/>
    <property type="match status" value="1"/>
</dbReference>
<feature type="region of interest" description="Disordered" evidence="1">
    <location>
        <begin position="1"/>
        <end position="246"/>
    </location>
</feature>
<name>A0A8J1TAQ6_OWEFU</name>
<dbReference type="InterPro" id="IPR038905">
    <property type="entry name" value="ARMC2"/>
</dbReference>
<feature type="compositionally biased region" description="Polar residues" evidence="1">
    <location>
        <begin position="213"/>
        <end position="234"/>
    </location>
</feature>
<dbReference type="InterPro" id="IPR011989">
    <property type="entry name" value="ARM-like"/>
</dbReference>
<evidence type="ECO:0000313" key="3">
    <source>
        <dbReference type="Proteomes" id="UP000749559"/>
    </source>
</evidence>
<evidence type="ECO:0000256" key="1">
    <source>
        <dbReference type="SAM" id="MobiDB-lite"/>
    </source>
</evidence>
<dbReference type="AlphaFoldDB" id="A0A8J1TAQ6"/>
<dbReference type="InterPro" id="IPR016024">
    <property type="entry name" value="ARM-type_fold"/>
</dbReference>
<protein>
    <submittedName>
        <fullName evidence="2">Uncharacterized protein</fullName>
    </submittedName>
</protein>
<dbReference type="Gene3D" id="1.25.10.10">
    <property type="entry name" value="Leucine-rich Repeat Variant"/>
    <property type="match status" value="2"/>
</dbReference>
<feature type="compositionally biased region" description="Polar residues" evidence="1">
    <location>
        <begin position="136"/>
        <end position="180"/>
    </location>
</feature>
<dbReference type="OrthoDB" id="247006at2759"/>
<keyword evidence="3" id="KW-1185">Reference proteome</keyword>
<dbReference type="SMART" id="SM00185">
    <property type="entry name" value="ARM"/>
    <property type="match status" value="5"/>
</dbReference>
<reference evidence="2" key="1">
    <citation type="submission" date="2022-03" db="EMBL/GenBank/DDBJ databases">
        <authorList>
            <person name="Martin C."/>
        </authorList>
    </citation>
    <scope>NUCLEOTIDE SEQUENCE</scope>
</reference>
<dbReference type="InterPro" id="IPR000225">
    <property type="entry name" value="Armadillo"/>
</dbReference>
<accession>A0A8J1TAQ6</accession>
<gene>
    <name evidence="2" type="ORF">OFUS_LOCUS23790</name>
</gene>
<dbReference type="EMBL" id="CAIIXF020000011">
    <property type="protein sequence ID" value="CAH1799821.1"/>
    <property type="molecule type" value="Genomic_DNA"/>
</dbReference>
<dbReference type="SUPFAM" id="SSF48371">
    <property type="entry name" value="ARM repeat"/>
    <property type="match status" value="1"/>
</dbReference>
<sequence>MEPTPPRKPKQPLSFYEAPEHVKTSSKIISEARQQVRGGLDTERPFTPQDGKRSLFGGSSRGPESRPPSAFSLGARHFDGTDSRPTSGIDSRPVSGTRLLPLSYEPRVPSPPKRTSKVPRPPADPNRPITRKGSRSKQIGRSDSMEECSQSIPPGPISSASRAGSLTDVTSRRSYPTTPDVNRRVHSGPKERTTPLEERGVADGGECEPRVISRQSNIVPDNTGTSSRQSSAEKTGSAGRKEDETPEEALYFNTNILPILDHIATLVKDKDTDLLHSLTCQLHEKLEEGKMLGRNCKRRSAILKTVFKILDSDDPKLLIRVARVVLQLKVTANNLTNVCKLIFKVSRNERNDQLFLKDTIIEDLLPVVTIDHNAQPEALVYCIGALKFLSGNSTIVKHMSMAGCISALGQQLAAINKANAESSKPSGTGANVLVQLTATLRNLANVSNSRQEFLDSSIMENLCPPLISYPSDVDLALNVSRILSKLTTHTDCCAKVCNTGSYYKAFLNTLATHRKNEDLVVRVGFILGNLTAKSENAREQLFAAPKALETLLAVFKHYLLEDLQESNASKDQNQNGVKTDNLPSSKTEDVLTKLLRVIANLSINEMIGSSIATNRTCIKYLIQILENKDISQSEELILNTMVTLNNLTYYPVKKSAIVDLDTELTEACMKLMLADHMEGMAEAGRVFGNLTRRKTVRDILVNNKVDEMMVALLDSGSREVVFTACGVMINIMVDEEKRAVLKQEGGIRKLVDVLRDFGRNDWQLATMVCQILWNYSSKITSTNSCFGEEESSDLNDLLLEFLDEETAMAPSFTEEFDEEMREFFHENWETDFCPVASQLLNRIEEHQSDFEPL</sequence>
<dbReference type="PANTHER" id="PTHR21356:SF1">
    <property type="entry name" value="ARMADILLO REPEAT-CONTAINING PROTEIN 2"/>
    <property type="match status" value="1"/>
</dbReference>
<proteinExistence type="predicted"/>
<comment type="caution">
    <text evidence="2">The sequence shown here is derived from an EMBL/GenBank/DDBJ whole genome shotgun (WGS) entry which is preliminary data.</text>
</comment>
<evidence type="ECO:0000313" key="2">
    <source>
        <dbReference type="EMBL" id="CAH1799821.1"/>
    </source>
</evidence>